<dbReference type="PANTHER" id="PTHR45782:SF4">
    <property type="entry name" value="MITOCHONDRIAL RIBOSOME-ASSOCIATED GTPASE 1"/>
    <property type="match status" value="1"/>
</dbReference>
<accession>A0AA38S2M9</accession>
<proteinExistence type="predicted"/>
<keyword evidence="1" id="KW-0547">Nucleotide-binding</keyword>
<dbReference type="GO" id="GO:0003924">
    <property type="term" value="F:GTPase activity"/>
    <property type="evidence" value="ECO:0007669"/>
    <property type="project" value="TreeGrafter"/>
</dbReference>
<feature type="region of interest" description="Disordered" evidence="3">
    <location>
        <begin position="352"/>
        <end position="390"/>
    </location>
</feature>
<reference evidence="5" key="1">
    <citation type="submission" date="2022-07" db="EMBL/GenBank/DDBJ databases">
        <title>Fungi with potential for degradation of polypropylene.</title>
        <authorList>
            <person name="Gostincar C."/>
        </authorList>
    </citation>
    <scope>NUCLEOTIDE SEQUENCE</scope>
    <source>
        <strain evidence="5">EXF-13308</strain>
    </source>
</reference>
<gene>
    <name evidence="5" type="ORF">NKR23_g1981</name>
</gene>
<name>A0AA38S2M9_9PEZI</name>
<keyword evidence="6" id="KW-1185">Reference proteome</keyword>
<keyword evidence="2" id="KW-0342">GTP-binding</keyword>
<feature type="compositionally biased region" description="Basic and acidic residues" evidence="3">
    <location>
        <begin position="381"/>
        <end position="390"/>
    </location>
</feature>
<dbReference type="GO" id="GO:0032543">
    <property type="term" value="P:mitochondrial translation"/>
    <property type="evidence" value="ECO:0007669"/>
    <property type="project" value="TreeGrafter"/>
</dbReference>
<dbReference type="AlphaFoldDB" id="A0AA38S2M9"/>
<dbReference type="Gene3D" id="1.10.1580.10">
    <property type="match status" value="1"/>
</dbReference>
<dbReference type="PANTHER" id="PTHR45782">
    <property type="entry name" value="MITOCHONDRIAL RIBOSOME-ASSOCIATED GTPASE 1"/>
    <property type="match status" value="1"/>
</dbReference>
<dbReference type="Proteomes" id="UP001174694">
    <property type="component" value="Unassembled WGS sequence"/>
</dbReference>
<dbReference type="SUPFAM" id="SSF52540">
    <property type="entry name" value="P-loop containing nucleoside triphosphate hydrolases"/>
    <property type="match status" value="1"/>
</dbReference>
<dbReference type="InterPro" id="IPR027417">
    <property type="entry name" value="P-loop_NTPase"/>
</dbReference>
<sequence length="390" mass="41972">MTTSSTVSAATTAAKAAFTAATATTPAFTPRAVFEISSNTPRSYFLGHQHAALSRMQTVLSNIGLVVECRDFRVPVTSWNPLLESTLIASSDRPRARIIAYTKRDLGPTGAEGKAVANSLAAFHARRGQSAVFLGGPSGLSGRGGLLDVIKRVAREHDSLTGLRALVVGMPNTGKSTLLNNLRAQGMGMGKVARTGAHPGVTRKLSTPVRIVPKEEEDYIDDPGAKLGRVGEGVFIMDTPGVFVPYLHDAESMLKLALVGCVKPGLVPHVTLADYLLFHLNRHDPALYARYGPPTNEVHEFLEGVARRTGKLAKGGGPSLEAAADWIVQQWRGGELGRFVLDDVDDERLRLAAEEKADPPVSMTQRRKMEKEARKARHLAKRMEGSQKAA</sequence>
<dbReference type="InterPro" id="IPR006073">
    <property type="entry name" value="GTP-bd"/>
</dbReference>
<evidence type="ECO:0000313" key="5">
    <source>
        <dbReference type="EMBL" id="KAJ9155150.1"/>
    </source>
</evidence>
<organism evidence="5 6">
    <name type="scientific">Pleurostoma richardsiae</name>
    <dbReference type="NCBI Taxonomy" id="41990"/>
    <lineage>
        <taxon>Eukaryota</taxon>
        <taxon>Fungi</taxon>
        <taxon>Dikarya</taxon>
        <taxon>Ascomycota</taxon>
        <taxon>Pezizomycotina</taxon>
        <taxon>Sordariomycetes</taxon>
        <taxon>Sordariomycetidae</taxon>
        <taxon>Calosphaeriales</taxon>
        <taxon>Pleurostomataceae</taxon>
        <taxon>Pleurostoma</taxon>
    </lineage>
</organism>
<dbReference type="Pfam" id="PF01926">
    <property type="entry name" value="MMR_HSR1"/>
    <property type="match status" value="1"/>
</dbReference>
<evidence type="ECO:0000256" key="1">
    <source>
        <dbReference type="ARBA" id="ARBA00022741"/>
    </source>
</evidence>
<dbReference type="EMBL" id="JANBVO010000003">
    <property type="protein sequence ID" value="KAJ9155150.1"/>
    <property type="molecule type" value="Genomic_DNA"/>
</dbReference>
<dbReference type="GO" id="GO:0005739">
    <property type="term" value="C:mitochondrion"/>
    <property type="evidence" value="ECO:0007669"/>
    <property type="project" value="TreeGrafter"/>
</dbReference>
<evidence type="ECO:0000256" key="3">
    <source>
        <dbReference type="SAM" id="MobiDB-lite"/>
    </source>
</evidence>
<dbReference type="InterPro" id="IPR023179">
    <property type="entry name" value="GTP-bd_ortho_bundle_sf"/>
</dbReference>
<protein>
    <submittedName>
        <fullName evidence="5">P-loop containing nucleoside triphosphate hydrolase protein</fullName>
    </submittedName>
</protein>
<keyword evidence="5" id="KW-0378">Hydrolase</keyword>
<dbReference type="GO" id="GO:0005525">
    <property type="term" value="F:GTP binding"/>
    <property type="evidence" value="ECO:0007669"/>
    <property type="project" value="UniProtKB-KW"/>
</dbReference>
<evidence type="ECO:0000313" key="6">
    <source>
        <dbReference type="Proteomes" id="UP001174694"/>
    </source>
</evidence>
<dbReference type="Gene3D" id="3.40.50.300">
    <property type="entry name" value="P-loop containing nucleotide triphosphate hydrolases"/>
    <property type="match status" value="1"/>
</dbReference>
<comment type="caution">
    <text evidence="5">The sequence shown here is derived from an EMBL/GenBank/DDBJ whole genome shotgun (WGS) entry which is preliminary data.</text>
</comment>
<dbReference type="FunFam" id="1.10.1580.10:FF:000009">
    <property type="entry name" value="Mitochondrial GTPase 1"/>
    <property type="match status" value="1"/>
</dbReference>
<evidence type="ECO:0000256" key="2">
    <source>
        <dbReference type="ARBA" id="ARBA00023134"/>
    </source>
</evidence>
<evidence type="ECO:0000259" key="4">
    <source>
        <dbReference type="Pfam" id="PF01926"/>
    </source>
</evidence>
<feature type="domain" description="G" evidence="4">
    <location>
        <begin position="165"/>
        <end position="257"/>
    </location>
</feature>